<evidence type="ECO:0000313" key="6">
    <source>
        <dbReference type="Proteomes" id="UP000799767"/>
    </source>
</evidence>
<dbReference type="Gene3D" id="3.90.25.10">
    <property type="entry name" value="UDP-galactose 4-epimerase, domain 1"/>
    <property type="match status" value="1"/>
</dbReference>
<dbReference type="OrthoDB" id="10000533at2759"/>
<name>A0A6A6PIE9_9PEZI</name>
<sequence length="317" mass="35399">MVKVAIAGGTSNVALEVIDALCAANKHEILLLSRKDVPSIETRPGVSWAKTDYLDVRQLVDLMRGTHTLLSFVVTQTDPNDITQKNLITAVVEAGVKRFAPSEWTLSSFEHMPWYAGKAEIRQYLKDLNRERTVLEYCLFLPGLFTNYLTHPYKSAKHFNSFEMHIDFDRRRALIMEGSEDDRITLTTAQDFAQIVARAVEYEGEWPVLGGIKGTEITIGELLKLGERVRGAPFNVERLKADDLKAGIVKASWLPSVEHSGTQSEQMVAFISMLTAGMLLGTSSGALNVSDEWNRVFPEYHFTSADGFLAKAWMGKP</sequence>
<protein>
    <recommendedName>
        <fullName evidence="4">NmrA-like domain-containing protein</fullName>
    </recommendedName>
</protein>
<evidence type="ECO:0000256" key="3">
    <source>
        <dbReference type="ARBA" id="ARBA00023002"/>
    </source>
</evidence>
<dbReference type="GO" id="GO:0016491">
    <property type="term" value="F:oxidoreductase activity"/>
    <property type="evidence" value="ECO:0007669"/>
    <property type="project" value="UniProtKB-KW"/>
</dbReference>
<dbReference type="Proteomes" id="UP000799767">
    <property type="component" value="Unassembled WGS sequence"/>
</dbReference>
<gene>
    <name evidence="5" type="ORF">BDY17DRAFT_328073</name>
</gene>
<dbReference type="RefSeq" id="XP_033585873.1">
    <property type="nucleotide sequence ID" value="XM_033737786.1"/>
</dbReference>
<dbReference type="Pfam" id="PF05368">
    <property type="entry name" value="NmrA"/>
    <property type="match status" value="1"/>
</dbReference>
<keyword evidence="2" id="KW-0521">NADP</keyword>
<dbReference type="Gene3D" id="3.40.50.720">
    <property type="entry name" value="NAD(P)-binding Rossmann-like Domain"/>
    <property type="match status" value="1"/>
</dbReference>
<comment type="similarity">
    <text evidence="1">Belongs to the NmrA-type oxidoreductase family. Isoflavone reductase subfamily.</text>
</comment>
<evidence type="ECO:0000313" key="5">
    <source>
        <dbReference type="EMBL" id="KAF2479303.1"/>
    </source>
</evidence>
<reference evidence="5" key="1">
    <citation type="journal article" date="2020" name="Stud. Mycol.">
        <title>101 Dothideomycetes genomes: a test case for predicting lifestyles and emergence of pathogens.</title>
        <authorList>
            <person name="Haridas S."/>
            <person name="Albert R."/>
            <person name="Binder M."/>
            <person name="Bloem J."/>
            <person name="Labutti K."/>
            <person name="Salamov A."/>
            <person name="Andreopoulos B."/>
            <person name="Baker S."/>
            <person name="Barry K."/>
            <person name="Bills G."/>
            <person name="Bluhm B."/>
            <person name="Cannon C."/>
            <person name="Castanera R."/>
            <person name="Culley D."/>
            <person name="Daum C."/>
            <person name="Ezra D."/>
            <person name="Gonzalez J."/>
            <person name="Henrissat B."/>
            <person name="Kuo A."/>
            <person name="Liang C."/>
            <person name="Lipzen A."/>
            <person name="Lutzoni F."/>
            <person name="Magnuson J."/>
            <person name="Mondo S."/>
            <person name="Nolan M."/>
            <person name="Ohm R."/>
            <person name="Pangilinan J."/>
            <person name="Park H.-J."/>
            <person name="Ramirez L."/>
            <person name="Alfaro M."/>
            <person name="Sun H."/>
            <person name="Tritt A."/>
            <person name="Yoshinaga Y."/>
            <person name="Zwiers L.-H."/>
            <person name="Turgeon B."/>
            <person name="Goodwin S."/>
            <person name="Spatafora J."/>
            <person name="Crous P."/>
            <person name="Grigoriev I."/>
        </authorList>
    </citation>
    <scope>NUCLEOTIDE SEQUENCE</scope>
    <source>
        <strain evidence="5">CBS 113389</strain>
    </source>
</reference>
<evidence type="ECO:0000256" key="1">
    <source>
        <dbReference type="ARBA" id="ARBA00005725"/>
    </source>
</evidence>
<dbReference type="GeneID" id="54478788"/>
<accession>A0A6A6PIE9</accession>
<evidence type="ECO:0000256" key="2">
    <source>
        <dbReference type="ARBA" id="ARBA00022857"/>
    </source>
</evidence>
<proteinExistence type="inferred from homology"/>
<dbReference type="AlphaFoldDB" id="A0A6A6PIE9"/>
<dbReference type="EMBL" id="MU001642">
    <property type="protein sequence ID" value="KAF2479303.1"/>
    <property type="molecule type" value="Genomic_DNA"/>
</dbReference>
<organism evidence="5 6">
    <name type="scientific">Neohortaea acidophila</name>
    <dbReference type="NCBI Taxonomy" id="245834"/>
    <lineage>
        <taxon>Eukaryota</taxon>
        <taxon>Fungi</taxon>
        <taxon>Dikarya</taxon>
        <taxon>Ascomycota</taxon>
        <taxon>Pezizomycotina</taxon>
        <taxon>Dothideomycetes</taxon>
        <taxon>Dothideomycetidae</taxon>
        <taxon>Mycosphaerellales</taxon>
        <taxon>Teratosphaeriaceae</taxon>
        <taxon>Neohortaea</taxon>
    </lineage>
</organism>
<dbReference type="PANTHER" id="PTHR47706:SF4">
    <property type="entry name" value="NMRA-LIKE DOMAIN-CONTAINING PROTEIN"/>
    <property type="match status" value="1"/>
</dbReference>
<keyword evidence="6" id="KW-1185">Reference proteome</keyword>
<evidence type="ECO:0000259" key="4">
    <source>
        <dbReference type="Pfam" id="PF05368"/>
    </source>
</evidence>
<dbReference type="InterPro" id="IPR036291">
    <property type="entry name" value="NAD(P)-bd_dom_sf"/>
</dbReference>
<dbReference type="InterPro" id="IPR051609">
    <property type="entry name" value="NmrA/Isoflavone_reductase-like"/>
</dbReference>
<dbReference type="SUPFAM" id="SSF51735">
    <property type="entry name" value="NAD(P)-binding Rossmann-fold domains"/>
    <property type="match status" value="1"/>
</dbReference>
<dbReference type="PANTHER" id="PTHR47706">
    <property type="entry name" value="NMRA-LIKE FAMILY PROTEIN"/>
    <property type="match status" value="1"/>
</dbReference>
<keyword evidence="3" id="KW-0560">Oxidoreductase</keyword>
<dbReference type="InterPro" id="IPR008030">
    <property type="entry name" value="NmrA-like"/>
</dbReference>
<feature type="domain" description="NmrA-like" evidence="4">
    <location>
        <begin position="3"/>
        <end position="249"/>
    </location>
</feature>